<dbReference type="Proteomes" id="UP000189981">
    <property type="component" value="Unassembled WGS sequence"/>
</dbReference>
<dbReference type="AlphaFoldDB" id="A0A1T5B688"/>
<dbReference type="InterPro" id="IPR009722">
    <property type="entry name" value="YjiK/CarP"/>
</dbReference>
<evidence type="ECO:0000256" key="3">
    <source>
        <dbReference type="ARBA" id="ARBA00023136"/>
    </source>
</evidence>
<evidence type="ECO:0000256" key="4">
    <source>
        <dbReference type="SAM" id="Phobius"/>
    </source>
</evidence>
<feature type="transmembrane region" description="Helical" evidence="4">
    <location>
        <begin position="6"/>
        <end position="26"/>
    </location>
</feature>
<dbReference type="EMBL" id="FUYR01000001">
    <property type="protein sequence ID" value="SKB42784.1"/>
    <property type="molecule type" value="Genomic_DNA"/>
</dbReference>
<proteinExistence type="predicted"/>
<name>A0A1T5B688_9SPHI</name>
<sequence length="303" mass="33680">MVDKTPIKIIALIVIPLVLAVVFRFVKGSKDDKTGKGADKTEIKDLLDAKNDQDAKILITWLLPKELHEVSGISWLDANHFACVQDEVGTVFLFNIRDNKIDKEIPFGPQGDYEGISIVGNTIYVLRADGVIFGIENYTSKQRAVKMYKTHLGKKQDSESMAYDKKNNRLLIAVKGADPNSQDYKGIYAFNLATKKMSETPVYKIDLNHEIFKDTNKGKSKNSISPSDIEIHPVTGEIYVLEGTKPKLIIMNTQGAIRSLYKLKGPDFPQPEGLTFGPDGKMYISNEGADGEGNILQVELVDN</sequence>
<dbReference type="RefSeq" id="WP_079701834.1">
    <property type="nucleotide sequence ID" value="NZ_FUYR01000001.1"/>
</dbReference>
<keyword evidence="4" id="KW-0812">Transmembrane</keyword>
<evidence type="ECO:0000313" key="6">
    <source>
        <dbReference type="Proteomes" id="UP000189981"/>
    </source>
</evidence>
<reference evidence="6" key="1">
    <citation type="submission" date="2017-02" db="EMBL/GenBank/DDBJ databases">
        <authorList>
            <person name="Varghese N."/>
            <person name="Submissions S."/>
        </authorList>
    </citation>
    <scope>NUCLEOTIDE SEQUENCE [LARGE SCALE GENOMIC DNA]</scope>
    <source>
        <strain evidence="6">DSM 22385</strain>
    </source>
</reference>
<evidence type="ECO:0000256" key="1">
    <source>
        <dbReference type="ARBA" id="ARBA00004236"/>
    </source>
</evidence>
<keyword evidence="6" id="KW-1185">Reference proteome</keyword>
<comment type="subcellular location">
    <subcellularLocation>
        <location evidence="1">Cell membrane</location>
    </subcellularLocation>
</comment>
<keyword evidence="2" id="KW-1003">Cell membrane</keyword>
<dbReference type="SUPFAM" id="SSF50969">
    <property type="entry name" value="YVTN repeat-like/Quinoprotein amine dehydrogenase"/>
    <property type="match status" value="1"/>
</dbReference>
<dbReference type="InterPro" id="IPR011044">
    <property type="entry name" value="Quino_amine_DH_bsu"/>
</dbReference>
<accession>A0A1T5B688</accession>
<organism evidence="5 6">
    <name type="scientific">Daejeonella lutea</name>
    <dbReference type="NCBI Taxonomy" id="572036"/>
    <lineage>
        <taxon>Bacteria</taxon>
        <taxon>Pseudomonadati</taxon>
        <taxon>Bacteroidota</taxon>
        <taxon>Sphingobacteriia</taxon>
        <taxon>Sphingobacteriales</taxon>
        <taxon>Sphingobacteriaceae</taxon>
        <taxon>Daejeonella</taxon>
    </lineage>
</organism>
<dbReference type="Pfam" id="PF06977">
    <property type="entry name" value="SdiA-regulated"/>
    <property type="match status" value="1"/>
</dbReference>
<evidence type="ECO:0000313" key="5">
    <source>
        <dbReference type="EMBL" id="SKB42784.1"/>
    </source>
</evidence>
<protein>
    <submittedName>
        <fullName evidence="5">SdiA-regulated</fullName>
    </submittedName>
</protein>
<keyword evidence="4" id="KW-1133">Transmembrane helix</keyword>
<gene>
    <name evidence="5" type="ORF">SAMN05661099_1348</name>
</gene>
<dbReference type="GO" id="GO:0005886">
    <property type="term" value="C:plasma membrane"/>
    <property type="evidence" value="ECO:0007669"/>
    <property type="project" value="UniProtKB-SubCell"/>
</dbReference>
<dbReference type="OrthoDB" id="5292493at2"/>
<evidence type="ECO:0000256" key="2">
    <source>
        <dbReference type="ARBA" id="ARBA00022475"/>
    </source>
</evidence>
<keyword evidence="3 4" id="KW-0472">Membrane</keyword>
<dbReference type="STRING" id="572036.SAMN05661099_1348"/>